<keyword evidence="5" id="KW-0732">Signal</keyword>
<dbReference type="FunFam" id="1.10.510.10:FF:001927">
    <property type="entry name" value="Receptor protein-tyrosine kinase"/>
    <property type="match status" value="1"/>
</dbReference>
<dbReference type="CDD" id="cd00054">
    <property type="entry name" value="EGF_CA"/>
    <property type="match status" value="1"/>
</dbReference>
<feature type="disulfide bond" evidence="3">
    <location>
        <begin position="206"/>
        <end position="216"/>
    </location>
</feature>
<evidence type="ECO:0000256" key="2">
    <source>
        <dbReference type="ARBA" id="ARBA00023180"/>
    </source>
</evidence>
<dbReference type="PANTHER" id="PTHR24416">
    <property type="entry name" value="TYROSINE-PROTEIN KINASE RECEPTOR"/>
    <property type="match status" value="1"/>
</dbReference>
<dbReference type="PROSITE" id="PS50853">
    <property type="entry name" value="FN3"/>
    <property type="match status" value="1"/>
</dbReference>
<evidence type="ECO:0000256" key="1">
    <source>
        <dbReference type="ARBA" id="ARBA00004167"/>
    </source>
</evidence>
<feature type="disulfide bond" evidence="3">
    <location>
        <begin position="192"/>
        <end position="201"/>
    </location>
</feature>
<dbReference type="Gene3D" id="2.10.25.10">
    <property type="entry name" value="Laminin"/>
    <property type="match status" value="4"/>
</dbReference>
<reference evidence="10" key="1">
    <citation type="submission" date="2025-08" db="UniProtKB">
        <authorList>
            <consortium name="RefSeq"/>
        </authorList>
    </citation>
    <scope>IDENTIFICATION</scope>
    <source>
        <tissue evidence="10">Whole sample</tissue>
    </source>
</reference>
<comment type="caution">
    <text evidence="3">Lacks conserved residue(s) required for the propagation of feature annotation.</text>
</comment>
<dbReference type="InterPro" id="IPR003961">
    <property type="entry name" value="FN3_dom"/>
</dbReference>
<keyword evidence="4" id="KW-0472">Membrane</keyword>
<evidence type="ECO:0000259" key="7">
    <source>
        <dbReference type="PROSITE" id="PS50026"/>
    </source>
</evidence>
<feature type="domain" description="Fibronectin type-III" evidence="8">
    <location>
        <begin position="878"/>
        <end position="968"/>
    </location>
</feature>
<dbReference type="SUPFAM" id="SSF56112">
    <property type="entry name" value="Protein kinase-like (PK-like)"/>
    <property type="match status" value="1"/>
</dbReference>
<dbReference type="Gene3D" id="2.60.40.10">
    <property type="entry name" value="Immunoglobulins"/>
    <property type="match status" value="1"/>
</dbReference>
<dbReference type="PANTHER" id="PTHR24416:SF621">
    <property type="entry name" value="TYROSINE KINASE RECEPTOR CAD96CA"/>
    <property type="match status" value="1"/>
</dbReference>
<dbReference type="PRINTS" id="PR00109">
    <property type="entry name" value="TYRKINASE"/>
</dbReference>
<dbReference type="InterPro" id="IPR000719">
    <property type="entry name" value="Prot_kinase_dom"/>
</dbReference>
<dbReference type="InterPro" id="IPR001245">
    <property type="entry name" value="Ser-Thr/Tyr_kinase_cat_dom"/>
</dbReference>
<evidence type="ECO:0000259" key="6">
    <source>
        <dbReference type="PROSITE" id="PS50011"/>
    </source>
</evidence>
<dbReference type="CDD" id="cd00063">
    <property type="entry name" value="FN3"/>
    <property type="match status" value="1"/>
</dbReference>
<feature type="domain" description="EGF-like" evidence="7">
    <location>
        <begin position="170"/>
        <end position="202"/>
    </location>
</feature>
<evidence type="ECO:0000313" key="10">
    <source>
        <dbReference type="RefSeq" id="XP_022330241.1"/>
    </source>
</evidence>
<feature type="chain" id="PRO_5034648151" evidence="5">
    <location>
        <begin position="20"/>
        <end position="1344"/>
    </location>
</feature>
<dbReference type="Proteomes" id="UP000694844">
    <property type="component" value="Chromosome 4"/>
</dbReference>
<feature type="disulfide bond" evidence="3">
    <location>
        <begin position="127"/>
        <end position="136"/>
    </location>
</feature>
<evidence type="ECO:0000259" key="8">
    <source>
        <dbReference type="PROSITE" id="PS50853"/>
    </source>
</evidence>
<dbReference type="InterPro" id="IPR013783">
    <property type="entry name" value="Ig-like_fold"/>
</dbReference>
<keyword evidence="2" id="KW-0325">Glycoprotein</keyword>
<feature type="signal peptide" evidence="5">
    <location>
        <begin position="1"/>
        <end position="19"/>
    </location>
</feature>
<dbReference type="InterPro" id="IPR050122">
    <property type="entry name" value="RTK"/>
</dbReference>
<dbReference type="Gene3D" id="1.10.510.10">
    <property type="entry name" value="Transferase(Phosphotransferase) domain 1"/>
    <property type="match status" value="1"/>
</dbReference>
<gene>
    <name evidence="10" type="primary">LOC111128727</name>
</gene>
<protein>
    <submittedName>
        <fullName evidence="10">Uncharacterized protein LOC111128727</fullName>
    </submittedName>
</protein>
<evidence type="ECO:0000256" key="5">
    <source>
        <dbReference type="SAM" id="SignalP"/>
    </source>
</evidence>
<name>A0A8B8DTD1_CRAVI</name>
<proteinExistence type="predicted"/>
<dbReference type="CDD" id="cd00192">
    <property type="entry name" value="PTKc"/>
    <property type="match status" value="1"/>
</dbReference>
<evidence type="ECO:0000313" key="9">
    <source>
        <dbReference type="Proteomes" id="UP000694844"/>
    </source>
</evidence>
<dbReference type="KEGG" id="cvn:111128727"/>
<dbReference type="InterPro" id="IPR000742">
    <property type="entry name" value="EGF"/>
</dbReference>
<dbReference type="OrthoDB" id="10045365at2759"/>
<keyword evidence="3" id="KW-1015">Disulfide bond</keyword>
<sequence>MHLLCILGLFLYTHNYVQGSTTCTHTVRVVLSYTVRECTCRWWGICTHHANVWRYRESYQERCCAGYWGSDCQPFCSTNCNGRGTCVAPETCRCYDNNQYIGRGCETPVCNPRCEHGRCDRPNSCVCHEGYTGSRCDQPICITGCQNGGTCTSPNTCSCPLGQYTGPSCYQPICNPPCLHGGTCSNSRTCQCPSTYTGRDCGTPVCNPQCQNGGTCVSPNVCTCDKTYTGRQCEIPLCSYHSPCFPGKCLDAVNCRCIDGFTGQDGRQRCRTMTPSASPMITRCTSILANIDRTGQKMEKYRFVTDSSELNSTRVDTMWVNQKNYNFINVEFAAIFTAPESLIMPEYIESFKFGIVSGKIQIDLQKVDRDDPSHPFISQNETQNCAYQPGSSNPNDDVFLCNFTDENFDRLLENGDNLTLTVMAKNGGYRQMNNTGSSGSYLTKDYFIGQTSVKSTMFRFDFVKPFHCLLDKPPCSTKALDATEDITKSPVDFTFLNWKDQLSGIQSYKLQVYLLKSNGTHLREPRPWNADEEISINSAETSFTYTPKQNGMFSFILNVIDNANNTQYARTLVLYDPLSTVTLTSMPFVATSAEPETEYRWQKSLNDSITISWTGRFQNKFHHVNKLLNPVARYMHYDFLSKYEKQVLLELDDRTGKRNLQGISNVFGIVKFEYFFRNSNQGNSTPTSWTPVSRALSESQTFNIERRDGHTINFWIKASDILGNEKVDMTQLSFDSSPPPKLTSQDVVFQRNVKSNIYNFSSSLQVDAYDRDSGIHKIHWELIANNSNMIFRNGNIPGNRTNEDHGPKLVYKIPKGDYFYNSHYLAINNCWMVVSKEKFATEFVLLKLTVYNMAMESTSYNMTITDLASLDGMDEYSGPMNLTIASTYDNGVRLKWKLSPTCYERTEIIVISQSFSGKLQTWRVNKDADWFDLTGLESETNYNLTFITAYGHQRSNPSILTFKTLESPHALTAGAIAGISVVFLILCGIIIAMVILWRLGRLSVMKENIQRRVTVVRKNISNRFSSGAMNNSNDFDDIYIYGQMEMNKADDWIISSEEIILDVMLTNGRFADIYKARYQPYNNNSKRNVVVKTLKSGYTEENLLMMRAKINFFGKEVGEHPNIIRFLGAVIDNDAFGPYMVLEYCVNGQLRDWLLQQKNAVTEDTVELLHRITYGVSKGMYYLETKKLLHRRLAARNVLLSDEMEPKIYGFGPELPQTQNNENDGNADEKERIPVKWTAPECLTSMKSATCKSDVWSFGIVLWEIFSLGDTPYPGIRSRELQAQVKNGHRMRKPELANDFFFGMMTKCWNAKPKQRPSFKDISTDIGKSFNTAPSDDYYYYRGK</sequence>
<keyword evidence="3" id="KW-0245">EGF-like domain</keyword>
<dbReference type="GeneID" id="111128727"/>
<dbReference type="SUPFAM" id="SSF49265">
    <property type="entry name" value="Fibronectin type III"/>
    <property type="match status" value="1"/>
</dbReference>
<feature type="domain" description="Protein kinase" evidence="6">
    <location>
        <begin position="1059"/>
        <end position="1331"/>
    </location>
</feature>
<feature type="disulfide bond" evidence="3">
    <location>
        <begin position="224"/>
        <end position="233"/>
    </location>
</feature>
<dbReference type="SMART" id="SM00181">
    <property type="entry name" value="EGF"/>
    <property type="match status" value="6"/>
</dbReference>
<dbReference type="InterPro" id="IPR011009">
    <property type="entry name" value="Kinase-like_dom_sf"/>
</dbReference>
<feature type="domain" description="EGF-like" evidence="7">
    <location>
        <begin position="203"/>
        <end position="234"/>
    </location>
</feature>
<evidence type="ECO:0000256" key="4">
    <source>
        <dbReference type="SAM" id="Phobius"/>
    </source>
</evidence>
<feature type="transmembrane region" description="Helical" evidence="4">
    <location>
        <begin position="970"/>
        <end position="997"/>
    </location>
</feature>
<evidence type="ECO:0000256" key="3">
    <source>
        <dbReference type="PROSITE-ProRule" id="PRU00076"/>
    </source>
</evidence>
<dbReference type="PROSITE" id="PS50026">
    <property type="entry name" value="EGF_3"/>
    <property type="match status" value="3"/>
</dbReference>
<dbReference type="GO" id="GO:0005886">
    <property type="term" value="C:plasma membrane"/>
    <property type="evidence" value="ECO:0007669"/>
    <property type="project" value="TreeGrafter"/>
</dbReference>
<feature type="disulfide bond" evidence="3">
    <location>
        <begin position="174"/>
        <end position="184"/>
    </location>
</feature>
<comment type="subcellular location">
    <subcellularLocation>
        <location evidence="1">Membrane</location>
        <topology evidence="1">Single-pass membrane protein</topology>
    </subcellularLocation>
</comment>
<dbReference type="GO" id="GO:0043235">
    <property type="term" value="C:receptor complex"/>
    <property type="evidence" value="ECO:0007669"/>
    <property type="project" value="TreeGrafter"/>
</dbReference>
<feature type="domain" description="EGF-like" evidence="7">
    <location>
        <begin position="106"/>
        <end position="137"/>
    </location>
</feature>
<dbReference type="PROSITE" id="PS00022">
    <property type="entry name" value="EGF_1"/>
    <property type="match status" value="2"/>
</dbReference>
<dbReference type="RefSeq" id="XP_022330241.1">
    <property type="nucleotide sequence ID" value="XM_022474533.1"/>
</dbReference>
<dbReference type="GO" id="GO:0005524">
    <property type="term" value="F:ATP binding"/>
    <property type="evidence" value="ECO:0007669"/>
    <property type="project" value="InterPro"/>
</dbReference>
<keyword evidence="4" id="KW-1133">Transmembrane helix</keyword>
<keyword evidence="4" id="KW-0812">Transmembrane</keyword>
<dbReference type="GO" id="GO:0004714">
    <property type="term" value="F:transmembrane receptor protein tyrosine kinase activity"/>
    <property type="evidence" value="ECO:0007669"/>
    <property type="project" value="TreeGrafter"/>
</dbReference>
<dbReference type="InterPro" id="IPR036116">
    <property type="entry name" value="FN3_sf"/>
</dbReference>
<dbReference type="PROSITE" id="PS50011">
    <property type="entry name" value="PROTEIN_KINASE_DOM"/>
    <property type="match status" value="1"/>
</dbReference>
<accession>A0A8B8DTD1</accession>
<organism evidence="9 10">
    <name type="scientific">Crassostrea virginica</name>
    <name type="common">Eastern oyster</name>
    <dbReference type="NCBI Taxonomy" id="6565"/>
    <lineage>
        <taxon>Eukaryota</taxon>
        <taxon>Metazoa</taxon>
        <taxon>Spiralia</taxon>
        <taxon>Lophotrochozoa</taxon>
        <taxon>Mollusca</taxon>
        <taxon>Bivalvia</taxon>
        <taxon>Autobranchia</taxon>
        <taxon>Pteriomorphia</taxon>
        <taxon>Ostreida</taxon>
        <taxon>Ostreoidea</taxon>
        <taxon>Ostreidae</taxon>
        <taxon>Crassostrea</taxon>
    </lineage>
</organism>
<dbReference type="Pfam" id="PF07714">
    <property type="entry name" value="PK_Tyr_Ser-Thr"/>
    <property type="match status" value="1"/>
</dbReference>
<dbReference type="GO" id="GO:0007169">
    <property type="term" value="P:cell surface receptor protein tyrosine kinase signaling pathway"/>
    <property type="evidence" value="ECO:0007669"/>
    <property type="project" value="TreeGrafter"/>
</dbReference>
<dbReference type="Pfam" id="PF21700">
    <property type="entry name" value="EGF_DL_JAG"/>
    <property type="match status" value="1"/>
</dbReference>
<keyword evidence="9" id="KW-1185">Reference proteome</keyword>